<keyword evidence="3 5" id="KW-0807">Transducer</keyword>
<dbReference type="Pfam" id="PF00015">
    <property type="entry name" value="MCPsignal"/>
    <property type="match status" value="1"/>
</dbReference>
<feature type="compositionally biased region" description="Low complexity" evidence="6">
    <location>
        <begin position="359"/>
        <end position="368"/>
    </location>
</feature>
<feature type="region of interest" description="Disordered" evidence="6">
    <location>
        <begin position="346"/>
        <end position="368"/>
    </location>
</feature>
<feature type="domain" description="HAMP" evidence="9">
    <location>
        <begin position="289"/>
        <end position="342"/>
    </location>
</feature>
<dbReference type="RefSeq" id="WP_249769836.1">
    <property type="nucleotide sequence ID" value="NZ_CP097332.1"/>
</dbReference>
<dbReference type="EMBL" id="CP097332">
    <property type="protein sequence ID" value="UQX87337.1"/>
    <property type="molecule type" value="Genomic_DNA"/>
</dbReference>
<keyword evidence="2 7" id="KW-1133">Transmembrane helix</keyword>
<gene>
    <name evidence="10" type="ORF">M6D93_13645</name>
</gene>
<dbReference type="PROSITE" id="PS50111">
    <property type="entry name" value="CHEMOTAXIS_TRANSDUC_2"/>
    <property type="match status" value="1"/>
</dbReference>
<dbReference type="Gene3D" id="6.10.340.10">
    <property type="match status" value="1"/>
</dbReference>
<dbReference type="InterPro" id="IPR003660">
    <property type="entry name" value="HAMP_dom"/>
</dbReference>
<evidence type="ECO:0000256" key="7">
    <source>
        <dbReference type="SAM" id="Phobius"/>
    </source>
</evidence>
<dbReference type="Proteomes" id="UP001056336">
    <property type="component" value="Chromosome"/>
</dbReference>
<protein>
    <submittedName>
        <fullName evidence="10">Methyl-accepting chemotaxis protein</fullName>
    </submittedName>
</protein>
<dbReference type="PROSITE" id="PS50885">
    <property type="entry name" value="HAMP"/>
    <property type="match status" value="1"/>
</dbReference>
<evidence type="ECO:0000259" key="9">
    <source>
        <dbReference type="PROSITE" id="PS50885"/>
    </source>
</evidence>
<dbReference type="PANTHER" id="PTHR32089:SF112">
    <property type="entry name" value="LYSOZYME-LIKE PROTEIN-RELATED"/>
    <property type="match status" value="1"/>
</dbReference>
<dbReference type="InterPro" id="IPR004089">
    <property type="entry name" value="MCPsignal_dom"/>
</dbReference>
<accession>A0ABY4QW30</accession>
<comment type="similarity">
    <text evidence="4">Belongs to the methyl-accepting chemotaxis (MCP) protein family.</text>
</comment>
<evidence type="ECO:0000313" key="11">
    <source>
        <dbReference type="Proteomes" id="UP001056336"/>
    </source>
</evidence>
<dbReference type="CDD" id="cd06225">
    <property type="entry name" value="HAMP"/>
    <property type="match status" value="1"/>
</dbReference>
<keyword evidence="11" id="KW-1185">Reference proteome</keyword>
<dbReference type="SUPFAM" id="SSF58104">
    <property type="entry name" value="Methyl-accepting chemotaxis protein (MCP) signaling domain"/>
    <property type="match status" value="1"/>
</dbReference>
<evidence type="ECO:0000256" key="6">
    <source>
        <dbReference type="SAM" id="MobiDB-lite"/>
    </source>
</evidence>
<dbReference type="PANTHER" id="PTHR32089">
    <property type="entry name" value="METHYL-ACCEPTING CHEMOTAXIS PROTEIN MCPB"/>
    <property type="match status" value="1"/>
</dbReference>
<evidence type="ECO:0000256" key="4">
    <source>
        <dbReference type="ARBA" id="ARBA00029447"/>
    </source>
</evidence>
<sequence length="564" mass="58296">MAIVTSLFAVVIVAAVSVWGVGRLSSATFDDLETRQVAQDAQGVRLALDYEIKLLANYGSTNAIWDGSYSDVKNGDRQTFAADFAPSSLPASYGVDAVLGLGLDGTVRVGGLAGGPAYTPLPSELATPAVLKGLWNPQAKSGKSTCGVLAAQAFPYLYCGFGAYPSSGTGNPAGGLVFLSALNPAKLSRLSQQLSLGLSVAASAPGEVAQRSSLNSSIGTLAVAVSFTSGSRTAMDITIPAGSGQSVTLQAGLARPIHSAAGHLSHQLLGYALVAAVLAVAAAVAFAGRAVRRKIRPLRETTEQIMASGDHRLRIDSKARGDIGALAGAIDSMLDALSDRELALQREHQQREQELQDSAEQQQRAEAAVRGKAQQRLVQTAESVLTELDEVLAQAGHVSASAGIIDSRVEHTEAVTESFVTQANRAGQVVGELTESLRHVRGVSELIASVAAQTNLLALNATIEAARAGSAGDGFRVVASEVKELATTTARSTTQIAETISRLEAQAEAMSGVIAEMGGGISDIERASAEVSEVTAQQRASAEQLGSAVQDAIGRISTLTRTEL</sequence>
<evidence type="ECO:0000256" key="3">
    <source>
        <dbReference type="ARBA" id="ARBA00023224"/>
    </source>
</evidence>
<proteinExistence type="inferred from homology"/>
<organism evidence="10 11">
    <name type="scientific">Jatrophihabitans telluris</name>
    <dbReference type="NCBI Taxonomy" id="2038343"/>
    <lineage>
        <taxon>Bacteria</taxon>
        <taxon>Bacillati</taxon>
        <taxon>Actinomycetota</taxon>
        <taxon>Actinomycetes</taxon>
        <taxon>Jatrophihabitantales</taxon>
        <taxon>Jatrophihabitantaceae</taxon>
        <taxon>Jatrophihabitans</taxon>
    </lineage>
</organism>
<feature type="domain" description="Methyl-accepting transducer" evidence="8">
    <location>
        <begin position="382"/>
        <end position="564"/>
    </location>
</feature>
<evidence type="ECO:0000256" key="2">
    <source>
        <dbReference type="ARBA" id="ARBA00022989"/>
    </source>
</evidence>
<evidence type="ECO:0000256" key="1">
    <source>
        <dbReference type="ARBA" id="ARBA00022692"/>
    </source>
</evidence>
<dbReference type="Pfam" id="PF05228">
    <property type="entry name" value="CHASE4"/>
    <property type="match status" value="1"/>
</dbReference>
<reference evidence="10" key="2">
    <citation type="submission" date="2022-05" db="EMBL/GenBank/DDBJ databases">
        <authorList>
            <person name="Kim J.-S."/>
            <person name="Lee K."/>
            <person name="Suh M."/>
            <person name="Eom M."/>
            <person name="Kim J.-S."/>
            <person name="Kim D.-S."/>
            <person name="Ko S.-H."/>
            <person name="Shin Y."/>
            <person name="Lee J.-S."/>
        </authorList>
    </citation>
    <scope>NUCLEOTIDE SEQUENCE</scope>
    <source>
        <strain evidence="10">N237</strain>
    </source>
</reference>
<keyword evidence="1 7" id="KW-0812">Transmembrane</keyword>
<dbReference type="SMART" id="SM00283">
    <property type="entry name" value="MA"/>
    <property type="match status" value="1"/>
</dbReference>
<dbReference type="Gene3D" id="1.10.287.950">
    <property type="entry name" value="Methyl-accepting chemotaxis protein"/>
    <property type="match status" value="1"/>
</dbReference>
<reference evidence="10" key="1">
    <citation type="journal article" date="2018" name="Int. J. Syst. Evol. Microbiol.">
        <title>Jatrophihabitans telluris sp. nov., isolated from sediment soil of lava forest wetlands and the emended description of the genus Jatrophihabitans.</title>
        <authorList>
            <person name="Lee K.C."/>
            <person name="Suh M.K."/>
            <person name="Eom M.K."/>
            <person name="Kim K.K."/>
            <person name="Kim J.S."/>
            <person name="Kim D.S."/>
            <person name="Ko S.H."/>
            <person name="Shin Y.K."/>
            <person name="Lee J.S."/>
        </authorList>
    </citation>
    <scope>NUCLEOTIDE SEQUENCE</scope>
    <source>
        <strain evidence="10">N237</strain>
    </source>
</reference>
<evidence type="ECO:0000259" key="8">
    <source>
        <dbReference type="PROSITE" id="PS50111"/>
    </source>
</evidence>
<keyword evidence="7" id="KW-0472">Membrane</keyword>
<name>A0ABY4QW30_9ACTN</name>
<dbReference type="InterPro" id="IPR007892">
    <property type="entry name" value="CHASE4"/>
</dbReference>
<feature type="transmembrane region" description="Helical" evidence="7">
    <location>
        <begin position="268"/>
        <end position="291"/>
    </location>
</feature>
<evidence type="ECO:0000256" key="5">
    <source>
        <dbReference type="PROSITE-ProRule" id="PRU00284"/>
    </source>
</evidence>
<evidence type="ECO:0000313" key="10">
    <source>
        <dbReference type="EMBL" id="UQX87337.1"/>
    </source>
</evidence>